<gene>
    <name evidence="2" type="ORF">NECAME_09378</name>
</gene>
<evidence type="ECO:0000313" key="2">
    <source>
        <dbReference type="EMBL" id="ETN80142.1"/>
    </source>
</evidence>
<feature type="signal peptide" evidence="1">
    <location>
        <begin position="1"/>
        <end position="17"/>
    </location>
</feature>
<dbReference type="EMBL" id="KI659202">
    <property type="protein sequence ID" value="ETN80142.1"/>
    <property type="molecule type" value="Genomic_DNA"/>
</dbReference>
<dbReference type="AlphaFoldDB" id="W2TGI7"/>
<name>W2TGI7_NECAM</name>
<dbReference type="KEGG" id="nai:NECAME_09378"/>
<dbReference type="Proteomes" id="UP000053676">
    <property type="component" value="Unassembled WGS sequence"/>
</dbReference>
<reference evidence="3" key="1">
    <citation type="journal article" date="2014" name="Nat. Genet.">
        <title>Genome of the human hookworm Necator americanus.</title>
        <authorList>
            <person name="Tang Y.T."/>
            <person name="Gao X."/>
            <person name="Rosa B.A."/>
            <person name="Abubucker S."/>
            <person name="Hallsworth-Pepin K."/>
            <person name="Martin J."/>
            <person name="Tyagi R."/>
            <person name="Heizer E."/>
            <person name="Zhang X."/>
            <person name="Bhonagiri-Palsikar V."/>
            <person name="Minx P."/>
            <person name="Warren W.C."/>
            <person name="Wang Q."/>
            <person name="Zhan B."/>
            <person name="Hotez P.J."/>
            <person name="Sternberg P.W."/>
            <person name="Dougall A."/>
            <person name="Gaze S.T."/>
            <person name="Mulvenna J."/>
            <person name="Sotillo J."/>
            <person name="Ranganathan S."/>
            <person name="Rabelo E.M."/>
            <person name="Wilson R.K."/>
            <person name="Felgner P.L."/>
            <person name="Bethony J."/>
            <person name="Hawdon J.M."/>
            <person name="Gasser R.B."/>
            <person name="Loukas A."/>
            <person name="Mitreva M."/>
        </authorList>
    </citation>
    <scope>NUCLEOTIDE SEQUENCE [LARGE SCALE GENOMIC DNA]</scope>
</reference>
<protein>
    <submittedName>
        <fullName evidence="2">Uncharacterized protein</fullName>
    </submittedName>
</protein>
<keyword evidence="1" id="KW-0732">Signal</keyword>
<feature type="chain" id="PRO_5004826077" evidence="1">
    <location>
        <begin position="18"/>
        <end position="62"/>
    </location>
</feature>
<evidence type="ECO:0000256" key="1">
    <source>
        <dbReference type="SAM" id="SignalP"/>
    </source>
</evidence>
<evidence type="ECO:0000313" key="3">
    <source>
        <dbReference type="Proteomes" id="UP000053676"/>
    </source>
</evidence>
<proteinExistence type="predicted"/>
<organism evidence="2 3">
    <name type="scientific">Necator americanus</name>
    <name type="common">Human hookworm</name>
    <dbReference type="NCBI Taxonomy" id="51031"/>
    <lineage>
        <taxon>Eukaryota</taxon>
        <taxon>Metazoa</taxon>
        <taxon>Ecdysozoa</taxon>
        <taxon>Nematoda</taxon>
        <taxon>Chromadorea</taxon>
        <taxon>Rhabditida</taxon>
        <taxon>Rhabditina</taxon>
        <taxon>Rhabditomorpha</taxon>
        <taxon>Strongyloidea</taxon>
        <taxon>Ancylostomatidae</taxon>
        <taxon>Bunostominae</taxon>
        <taxon>Necator</taxon>
    </lineage>
</organism>
<accession>W2TGI7</accession>
<keyword evidence="3" id="KW-1185">Reference proteome</keyword>
<sequence>MLILWWTVLSTLRDAAAVIPMTAAITDECDSLKNSSKAKGNLSVMEKSQLSMRNSIPILGNS</sequence>